<proteinExistence type="inferred from homology"/>
<feature type="domain" description="Glycosyl hydrolase family 13 catalytic" evidence="6">
    <location>
        <begin position="1"/>
        <end position="167"/>
    </location>
</feature>
<dbReference type="GO" id="GO:0005975">
    <property type="term" value="P:carbohydrate metabolic process"/>
    <property type="evidence" value="ECO:0007669"/>
    <property type="project" value="InterPro"/>
</dbReference>
<dbReference type="Pfam" id="PF00128">
    <property type="entry name" value="Alpha-amylase"/>
    <property type="match status" value="1"/>
</dbReference>
<evidence type="ECO:0000256" key="1">
    <source>
        <dbReference type="ARBA" id="ARBA00001657"/>
    </source>
</evidence>
<dbReference type="Gene3D" id="3.90.400.10">
    <property type="entry name" value="Oligo-1,6-glucosidase, Domain 2"/>
    <property type="match status" value="1"/>
</dbReference>
<dbReference type="FunFam" id="3.90.400.10:FF:000001">
    <property type="entry name" value="Maltase A3, isoform A"/>
    <property type="match status" value="1"/>
</dbReference>
<accession>A0AAN9A0M7</accession>
<dbReference type="Proteomes" id="UP001381693">
    <property type="component" value="Unassembled WGS sequence"/>
</dbReference>
<dbReference type="GO" id="GO:0004558">
    <property type="term" value="F:alpha-1,4-glucosidase activity"/>
    <property type="evidence" value="ECO:0007669"/>
    <property type="project" value="UniProtKB-EC"/>
</dbReference>
<evidence type="ECO:0000256" key="2">
    <source>
        <dbReference type="ARBA" id="ARBA00008061"/>
    </source>
</evidence>
<dbReference type="SMART" id="SM00642">
    <property type="entry name" value="Aamy"/>
    <property type="match status" value="1"/>
</dbReference>
<dbReference type="PANTHER" id="PTHR10357">
    <property type="entry name" value="ALPHA-AMYLASE FAMILY MEMBER"/>
    <property type="match status" value="1"/>
</dbReference>
<reference evidence="7 8" key="1">
    <citation type="submission" date="2023-11" db="EMBL/GenBank/DDBJ databases">
        <title>Halocaridina rubra genome assembly.</title>
        <authorList>
            <person name="Smith C."/>
        </authorList>
    </citation>
    <scope>NUCLEOTIDE SEQUENCE [LARGE SCALE GENOMIC DNA]</scope>
    <source>
        <strain evidence="7">EP-1</strain>
        <tissue evidence="7">Whole</tissue>
    </source>
</reference>
<name>A0AAN9A0M7_HALRR</name>
<dbReference type="InterPro" id="IPR017853">
    <property type="entry name" value="GH"/>
</dbReference>
<keyword evidence="5" id="KW-0326">Glycosidase</keyword>
<dbReference type="PANTHER" id="PTHR10357:SF179">
    <property type="entry name" value="NEUTRAL AND BASIC AMINO ACID TRANSPORT PROTEIN RBAT"/>
    <property type="match status" value="1"/>
</dbReference>
<sequence length="173" mass="20451">MDIVTNHSSDEHEWFIKSVQMEEPYTDYYVWSDPIGFNETGDPIPPNNWLSAFRGPAWKWVDQRQQFYLHQFLVKQPDLNYRNSAVREEMKGILRFWLDKGVDGIRVDAFDKLIEVEDIYQDEPIAIGGSNDPWDYNSLNHTLTLNQPETYAYLAEMREVLDGYTDRSVYMLL</sequence>
<evidence type="ECO:0000313" key="8">
    <source>
        <dbReference type="Proteomes" id="UP001381693"/>
    </source>
</evidence>
<protein>
    <recommendedName>
        <fullName evidence="3">alpha-glucosidase</fullName>
        <ecNumber evidence="3">3.2.1.20</ecNumber>
    </recommendedName>
</protein>
<dbReference type="SUPFAM" id="SSF51445">
    <property type="entry name" value="(Trans)glycosidases"/>
    <property type="match status" value="1"/>
</dbReference>
<keyword evidence="5" id="KW-0378">Hydrolase</keyword>
<dbReference type="InterPro" id="IPR045857">
    <property type="entry name" value="O16G_dom_2"/>
</dbReference>
<dbReference type="AlphaFoldDB" id="A0AAN9A0M7"/>
<keyword evidence="8" id="KW-1185">Reference proteome</keyword>
<keyword evidence="4" id="KW-0325">Glycoprotein</keyword>
<dbReference type="EMBL" id="JAXCGZ010015250">
    <property type="protein sequence ID" value="KAK7070733.1"/>
    <property type="molecule type" value="Genomic_DNA"/>
</dbReference>
<dbReference type="Gene3D" id="3.20.20.80">
    <property type="entry name" value="Glycosidases"/>
    <property type="match status" value="1"/>
</dbReference>
<evidence type="ECO:0000313" key="7">
    <source>
        <dbReference type="EMBL" id="KAK7070733.1"/>
    </source>
</evidence>
<evidence type="ECO:0000256" key="3">
    <source>
        <dbReference type="ARBA" id="ARBA00012741"/>
    </source>
</evidence>
<comment type="similarity">
    <text evidence="2">Belongs to the glycosyl hydrolase 13 family.</text>
</comment>
<evidence type="ECO:0000256" key="4">
    <source>
        <dbReference type="ARBA" id="ARBA00023180"/>
    </source>
</evidence>
<evidence type="ECO:0000259" key="6">
    <source>
        <dbReference type="SMART" id="SM00642"/>
    </source>
</evidence>
<dbReference type="EC" id="3.2.1.20" evidence="3"/>
<organism evidence="7 8">
    <name type="scientific">Halocaridina rubra</name>
    <name type="common">Hawaiian red shrimp</name>
    <dbReference type="NCBI Taxonomy" id="373956"/>
    <lineage>
        <taxon>Eukaryota</taxon>
        <taxon>Metazoa</taxon>
        <taxon>Ecdysozoa</taxon>
        <taxon>Arthropoda</taxon>
        <taxon>Crustacea</taxon>
        <taxon>Multicrustacea</taxon>
        <taxon>Malacostraca</taxon>
        <taxon>Eumalacostraca</taxon>
        <taxon>Eucarida</taxon>
        <taxon>Decapoda</taxon>
        <taxon>Pleocyemata</taxon>
        <taxon>Caridea</taxon>
        <taxon>Atyoidea</taxon>
        <taxon>Atyidae</taxon>
        <taxon>Halocaridina</taxon>
    </lineage>
</organism>
<gene>
    <name evidence="7" type="ORF">SK128_004087</name>
</gene>
<dbReference type="InterPro" id="IPR006047">
    <property type="entry name" value="GH13_cat_dom"/>
</dbReference>
<comment type="catalytic activity">
    <reaction evidence="1">
        <text>Hydrolysis of terminal, non-reducing (1-&gt;4)-linked alpha-D-glucose residues with release of alpha-D-glucose.</text>
        <dbReference type="EC" id="3.2.1.20"/>
    </reaction>
</comment>
<evidence type="ECO:0000256" key="5">
    <source>
        <dbReference type="ARBA" id="ARBA00023295"/>
    </source>
</evidence>
<comment type="caution">
    <text evidence="7">The sequence shown here is derived from an EMBL/GenBank/DDBJ whole genome shotgun (WGS) entry which is preliminary data.</text>
</comment>